<name>A0A5N6UPG4_ASPTM</name>
<gene>
    <name evidence="1" type="ORF">BDV40DRAFT_215527</name>
</gene>
<reference evidence="1 2" key="1">
    <citation type="submission" date="2019-04" db="EMBL/GenBank/DDBJ databases">
        <title>Friends and foes A comparative genomics study of 23 Aspergillus species from section Flavi.</title>
        <authorList>
            <consortium name="DOE Joint Genome Institute"/>
            <person name="Kjaerbolling I."/>
            <person name="Vesth T."/>
            <person name="Frisvad J.C."/>
            <person name="Nybo J.L."/>
            <person name="Theobald S."/>
            <person name="Kildgaard S."/>
            <person name="Isbrandt T."/>
            <person name="Kuo A."/>
            <person name="Sato A."/>
            <person name="Lyhne E.K."/>
            <person name="Kogle M.E."/>
            <person name="Wiebenga A."/>
            <person name="Kun R.S."/>
            <person name="Lubbers R.J."/>
            <person name="Makela M.R."/>
            <person name="Barry K."/>
            <person name="Chovatia M."/>
            <person name="Clum A."/>
            <person name="Daum C."/>
            <person name="Haridas S."/>
            <person name="He G."/>
            <person name="LaButti K."/>
            <person name="Lipzen A."/>
            <person name="Mondo S."/>
            <person name="Riley R."/>
            <person name="Salamov A."/>
            <person name="Simmons B.A."/>
            <person name="Magnuson J.K."/>
            <person name="Henrissat B."/>
            <person name="Mortensen U.H."/>
            <person name="Larsen T.O."/>
            <person name="Devries R.P."/>
            <person name="Grigoriev I.V."/>
            <person name="Machida M."/>
            <person name="Baker S.E."/>
            <person name="Andersen M.R."/>
        </authorList>
    </citation>
    <scope>NUCLEOTIDE SEQUENCE [LARGE SCALE GENOMIC DNA]</scope>
    <source>
        <strain evidence="1 2">CBS 117626</strain>
    </source>
</reference>
<evidence type="ECO:0000313" key="2">
    <source>
        <dbReference type="Proteomes" id="UP000326950"/>
    </source>
</evidence>
<dbReference type="Proteomes" id="UP000326950">
    <property type="component" value="Unassembled WGS sequence"/>
</dbReference>
<accession>A0A5N6UPG4</accession>
<dbReference type="AlphaFoldDB" id="A0A5N6UPG4"/>
<proteinExistence type="predicted"/>
<evidence type="ECO:0000313" key="1">
    <source>
        <dbReference type="EMBL" id="KAE8160542.1"/>
    </source>
</evidence>
<dbReference type="EMBL" id="ML738656">
    <property type="protein sequence ID" value="KAE8160542.1"/>
    <property type="molecule type" value="Genomic_DNA"/>
</dbReference>
<organism evidence="1 2">
    <name type="scientific">Aspergillus tamarii</name>
    <dbReference type="NCBI Taxonomy" id="41984"/>
    <lineage>
        <taxon>Eukaryota</taxon>
        <taxon>Fungi</taxon>
        <taxon>Dikarya</taxon>
        <taxon>Ascomycota</taxon>
        <taxon>Pezizomycotina</taxon>
        <taxon>Eurotiomycetes</taxon>
        <taxon>Eurotiomycetidae</taxon>
        <taxon>Eurotiales</taxon>
        <taxon>Aspergillaceae</taxon>
        <taxon>Aspergillus</taxon>
        <taxon>Aspergillus subgen. Circumdati</taxon>
    </lineage>
</organism>
<keyword evidence="2" id="KW-1185">Reference proteome</keyword>
<protein>
    <submittedName>
        <fullName evidence="1">Uncharacterized protein</fullName>
    </submittedName>
</protein>
<sequence>MYRCVRRNEVRLPLVCFLFYYLPTWYDLPNALVETSPKLALNPHITRSRHSIIIRVVTNSPSHSSGLLTCSWYLLASCTSHESIQLPTLDYPSIDLCSNVLTGAD</sequence>